<gene>
    <name evidence="1" type="ORF">MPH_07316</name>
</gene>
<sequence length="148" mass="15983">MMANAATGFDIHYLPHSGGFLAQDPSSSAPFPTGTCNMAMLEQQNCPYLGSGAAGQFYDVSTGADSILHGTQLRLPSNALPTQDCTMQPPFLQAQGRNEDFLSEQPNRDLGASLHPARLQGQTWVTPFLTPICSHLQLMQLSSQSETR</sequence>
<evidence type="ECO:0000313" key="1">
    <source>
        <dbReference type="EMBL" id="EKG15504.1"/>
    </source>
</evidence>
<dbReference type="EMBL" id="AHHD01000296">
    <property type="protein sequence ID" value="EKG15504.1"/>
    <property type="molecule type" value="Genomic_DNA"/>
</dbReference>
<name>K2RZ90_MACPH</name>
<reference evidence="1 2" key="1">
    <citation type="journal article" date="2012" name="BMC Genomics">
        <title>Tools to kill: Genome of one of the most destructive plant pathogenic fungi Macrophomina phaseolina.</title>
        <authorList>
            <person name="Islam M.S."/>
            <person name="Haque M.S."/>
            <person name="Islam M.M."/>
            <person name="Emdad E.M."/>
            <person name="Halim A."/>
            <person name="Hossen Q.M.M."/>
            <person name="Hossain M.Z."/>
            <person name="Ahmed B."/>
            <person name="Rahim S."/>
            <person name="Rahman M.S."/>
            <person name="Alam M.M."/>
            <person name="Hou S."/>
            <person name="Wan X."/>
            <person name="Saito J.A."/>
            <person name="Alam M."/>
        </authorList>
    </citation>
    <scope>NUCLEOTIDE SEQUENCE [LARGE SCALE GENOMIC DNA]</scope>
    <source>
        <strain evidence="1 2">MS6</strain>
    </source>
</reference>
<dbReference type="AlphaFoldDB" id="K2RZ90"/>
<comment type="caution">
    <text evidence="1">The sequence shown here is derived from an EMBL/GenBank/DDBJ whole genome shotgun (WGS) entry which is preliminary data.</text>
</comment>
<dbReference type="InParanoid" id="K2RZ90"/>
<organism evidence="1 2">
    <name type="scientific">Macrophomina phaseolina (strain MS6)</name>
    <name type="common">Charcoal rot fungus</name>
    <dbReference type="NCBI Taxonomy" id="1126212"/>
    <lineage>
        <taxon>Eukaryota</taxon>
        <taxon>Fungi</taxon>
        <taxon>Dikarya</taxon>
        <taxon>Ascomycota</taxon>
        <taxon>Pezizomycotina</taxon>
        <taxon>Dothideomycetes</taxon>
        <taxon>Dothideomycetes incertae sedis</taxon>
        <taxon>Botryosphaeriales</taxon>
        <taxon>Botryosphaeriaceae</taxon>
        <taxon>Macrophomina</taxon>
    </lineage>
</organism>
<proteinExistence type="predicted"/>
<dbReference type="Proteomes" id="UP000007129">
    <property type="component" value="Unassembled WGS sequence"/>
</dbReference>
<accession>K2RZ90</accession>
<dbReference type="HOGENOM" id="CLU_1759165_0_0_1"/>
<protein>
    <submittedName>
        <fullName evidence="1">Uncharacterized protein</fullName>
    </submittedName>
</protein>
<evidence type="ECO:0000313" key="2">
    <source>
        <dbReference type="Proteomes" id="UP000007129"/>
    </source>
</evidence>
<dbReference type="VEuPathDB" id="FungiDB:MPH_07316"/>